<dbReference type="AlphaFoldDB" id="B1Y6U2"/>
<feature type="chain" id="PRO_5002771243" evidence="1">
    <location>
        <begin position="22"/>
        <end position="123"/>
    </location>
</feature>
<reference evidence="2 3" key="1">
    <citation type="submission" date="2008-03" db="EMBL/GenBank/DDBJ databases">
        <title>Complete sequence of Leptothrix cholodnii SP-6.</title>
        <authorList>
            <consortium name="US DOE Joint Genome Institute"/>
            <person name="Copeland A."/>
            <person name="Lucas S."/>
            <person name="Lapidus A."/>
            <person name="Glavina del Rio T."/>
            <person name="Dalin E."/>
            <person name="Tice H."/>
            <person name="Bruce D."/>
            <person name="Goodwin L."/>
            <person name="Pitluck S."/>
            <person name="Chertkov O."/>
            <person name="Brettin T."/>
            <person name="Detter J.C."/>
            <person name="Han C."/>
            <person name="Kuske C.R."/>
            <person name="Schmutz J."/>
            <person name="Larimer F."/>
            <person name="Land M."/>
            <person name="Hauser L."/>
            <person name="Kyrpides N."/>
            <person name="Lykidis A."/>
            <person name="Emerson D."/>
            <person name="Richardson P."/>
        </authorList>
    </citation>
    <scope>NUCLEOTIDE SEQUENCE [LARGE SCALE GENOMIC DNA]</scope>
    <source>
        <strain evidence="3">ATCC 51168 / LMG 8142 / SP-6</strain>
    </source>
</reference>
<dbReference type="HOGENOM" id="CLU_125436_1_0_4"/>
<dbReference type="STRING" id="395495.Lcho_0145"/>
<accession>B1Y6U2</accession>
<gene>
    <name evidence="2" type="ordered locus">Lcho_0145</name>
</gene>
<dbReference type="KEGG" id="lch:Lcho_0145"/>
<dbReference type="Proteomes" id="UP000001693">
    <property type="component" value="Chromosome"/>
</dbReference>
<evidence type="ECO:0000313" key="2">
    <source>
        <dbReference type="EMBL" id="ACB32420.1"/>
    </source>
</evidence>
<proteinExistence type="predicted"/>
<evidence type="ECO:0000256" key="1">
    <source>
        <dbReference type="SAM" id="SignalP"/>
    </source>
</evidence>
<keyword evidence="3" id="KW-1185">Reference proteome</keyword>
<dbReference type="eggNOG" id="ENOG5032TKC">
    <property type="taxonomic scope" value="Bacteria"/>
</dbReference>
<dbReference type="RefSeq" id="WP_012345182.1">
    <property type="nucleotide sequence ID" value="NC_010524.1"/>
</dbReference>
<evidence type="ECO:0000313" key="3">
    <source>
        <dbReference type="Proteomes" id="UP000001693"/>
    </source>
</evidence>
<keyword evidence="1" id="KW-0732">Signal</keyword>
<dbReference type="OrthoDB" id="8592387at2"/>
<name>B1Y6U2_LEPCP</name>
<protein>
    <submittedName>
        <fullName evidence="2">Uncharacterized protein</fullName>
    </submittedName>
</protein>
<organism evidence="2 3">
    <name type="scientific">Leptothrix cholodnii (strain ATCC 51168 / LMG 8142 / SP-6)</name>
    <name type="common">Leptothrix discophora (strain SP-6)</name>
    <dbReference type="NCBI Taxonomy" id="395495"/>
    <lineage>
        <taxon>Bacteria</taxon>
        <taxon>Pseudomonadati</taxon>
        <taxon>Pseudomonadota</taxon>
        <taxon>Betaproteobacteria</taxon>
        <taxon>Burkholderiales</taxon>
        <taxon>Sphaerotilaceae</taxon>
        <taxon>Leptothrix</taxon>
    </lineage>
</organism>
<sequence precursor="true">MKKVLIAAALSLMAVGFNAQAHGNDKAQHGGVVQAAGDMSFELVAQGDGALLYIGDHGSPMDASQFTGKLTVLNGAEKTEAELKPAGGNKLSAGPVKLGKGAKAVATVTLPSSKTLTVRFSVK</sequence>
<dbReference type="EMBL" id="CP001013">
    <property type="protein sequence ID" value="ACB32420.1"/>
    <property type="molecule type" value="Genomic_DNA"/>
</dbReference>
<feature type="signal peptide" evidence="1">
    <location>
        <begin position="1"/>
        <end position="21"/>
    </location>
</feature>